<gene>
    <name evidence="2" type="ORF">COV07_03370</name>
</gene>
<feature type="transmembrane region" description="Helical" evidence="1">
    <location>
        <begin position="297"/>
        <end position="320"/>
    </location>
</feature>
<evidence type="ECO:0000256" key="1">
    <source>
        <dbReference type="SAM" id="Phobius"/>
    </source>
</evidence>
<feature type="transmembrane region" description="Helical" evidence="1">
    <location>
        <begin position="218"/>
        <end position="244"/>
    </location>
</feature>
<keyword evidence="1" id="KW-1133">Transmembrane helix</keyword>
<proteinExistence type="predicted"/>
<feature type="transmembrane region" description="Helical" evidence="1">
    <location>
        <begin position="157"/>
        <end position="173"/>
    </location>
</feature>
<reference evidence="2 3" key="1">
    <citation type="submission" date="2017-09" db="EMBL/GenBank/DDBJ databases">
        <title>Depth-based differentiation of microbial function through sediment-hosted aquifers and enrichment of novel symbionts in the deep terrestrial subsurface.</title>
        <authorList>
            <person name="Probst A.J."/>
            <person name="Ladd B."/>
            <person name="Jarett J.K."/>
            <person name="Geller-Mcgrath D.E."/>
            <person name="Sieber C.M."/>
            <person name="Emerson J.B."/>
            <person name="Anantharaman K."/>
            <person name="Thomas B.C."/>
            <person name="Malmstrom R."/>
            <person name="Stieglmeier M."/>
            <person name="Klingl A."/>
            <person name="Woyke T."/>
            <person name="Ryan C.M."/>
            <person name="Banfield J.F."/>
        </authorList>
    </citation>
    <scope>NUCLEOTIDE SEQUENCE [LARGE SCALE GENOMIC DNA]</scope>
    <source>
        <strain evidence="2">CG10_big_fil_rev_8_21_14_0_10_45_14</strain>
    </source>
</reference>
<keyword evidence="1" id="KW-0472">Membrane</keyword>
<feature type="transmembrane region" description="Helical" evidence="1">
    <location>
        <begin position="179"/>
        <end position="197"/>
    </location>
</feature>
<keyword evidence="1" id="KW-0812">Transmembrane</keyword>
<comment type="caution">
    <text evidence="2">The sequence shown here is derived from an EMBL/GenBank/DDBJ whole genome shotgun (WGS) entry which is preliminary data.</text>
</comment>
<protein>
    <submittedName>
        <fullName evidence="2">Uncharacterized protein</fullName>
    </submittedName>
</protein>
<feature type="transmembrane region" description="Helical" evidence="1">
    <location>
        <begin position="256"/>
        <end position="277"/>
    </location>
</feature>
<sequence>MNQELVDYIKTERARGVDEASIRGALISSGWHEAEVDTALSQGEQTTTPAHASVNKETEVTALPEGSTLIGRALSIFQKRFFLYVGIVIIPVVLSLAFEIPFLSAIIFSLPSEATFVLYIALFLIQFWAYTALIFAIKGGDHEMDVITAYSQSFKKAHSCAWVLLLGGFIMVGGYGLFFIPGIIFSVWFSLSLYVLLDENEKGMNALLKSREYVRGRWWGVAWRLFFGLMLGIIPYAIVAFAVIALTPGIPSAEELVAALVTILWLPFYSIYSYLIYRGLRDEKGALTIAPTLGKKIFLLVLGFLGSIMIPLIPLLYWWLSLPLF</sequence>
<feature type="transmembrane region" description="Helical" evidence="1">
    <location>
        <begin position="116"/>
        <end position="137"/>
    </location>
</feature>
<dbReference type="EMBL" id="PCYL01000035">
    <property type="protein sequence ID" value="PIR46599.1"/>
    <property type="molecule type" value="Genomic_DNA"/>
</dbReference>
<dbReference type="Proteomes" id="UP000230833">
    <property type="component" value="Unassembled WGS sequence"/>
</dbReference>
<evidence type="ECO:0000313" key="2">
    <source>
        <dbReference type="EMBL" id="PIR46599.1"/>
    </source>
</evidence>
<evidence type="ECO:0000313" key="3">
    <source>
        <dbReference type="Proteomes" id="UP000230833"/>
    </source>
</evidence>
<dbReference type="AlphaFoldDB" id="A0A2H0RJ82"/>
<name>A0A2H0RJ82_9BACT</name>
<organism evidence="2 3">
    <name type="scientific">Candidatus Vogelbacteria bacterium CG10_big_fil_rev_8_21_14_0_10_45_14</name>
    <dbReference type="NCBI Taxonomy" id="1975042"/>
    <lineage>
        <taxon>Bacteria</taxon>
        <taxon>Candidatus Vogeliibacteriota</taxon>
    </lineage>
</organism>
<feature type="transmembrane region" description="Helical" evidence="1">
    <location>
        <begin position="81"/>
        <end position="110"/>
    </location>
</feature>
<accession>A0A2H0RJ82</accession>